<dbReference type="AlphaFoldDB" id="A0A1I1E9E8"/>
<dbReference type="Gene3D" id="3.90.550.20">
    <property type="match status" value="1"/>
</dbReference>
<dbReference type="STRING" id="34097.SAMN02745150_01015"/>
<name>A0A1I1E9E8_BREAD</name>
<sequence>MASQKNGAFLSDYFRWWVLREYGGIYLDADIEIVNGEKFNQVVEELEQGQHHSFMGFSGNGLPTYDWIAESVGSKKTLLYQCLCVVYMIIWDLYLIWISILLQLQIY</sequence>
<dbReference type="GO" id="GO:0016740">
    <property type="term" value="F:transferase activity"/>
    <property type="evidence" value="ECO:0007669"/>
    <property type="project" value="UniProtKB-KW"/>
</dbReference>
<dbReference type="OrthoDB" id="9802987at2"/>
<dbReference type="Proteomes" id="UP000240042">
    <property type="component" value="Unassembled WGS sequence"/>
</dbReference>
<dbReference type="InterPro" id="IPR007577">
    <property type="entry name" value="GlycoTrfase_DXD_sugar-bd_CS"/>
</dbReference>
<dbReference type="RefSeq" id="WP_092319275.1">
    <property type="nucleotide sequence ID" value="NZ_FOKY01000009.1"/>
</dbReference>
<keyword evidence="3" id="KW-1185">Reference proteome</keyword>
<protein>
    <submittedName>
        <fullName evidence="2">Glycosyltransferase sugar-binding region containing DXD motif-containing protein</fullName>
    </submittedName>
</protein>
<evidence type="ECO:0000313" key="2">
    <source>
        <dbReference type="EMBL" id="SFB83697.1"/>
    </source>
</evidence>
<keyword evidence="1" id="KW-0812">Transmembrane</keyword>
<evidence type="ECO:0000313" key="3">
    <source>
        <dbReference type="Proteomes" id="UP000240042"/>
    </source>
</evidence>
<feature type="transmembrane region" description="Helical" evidence="1">
    <location>
        <begin position="78"/>
        <end position="102"/>
    </location>
</feature>
<keyword evidence="2" id="KW-0808">Transferase</keyword>
<reference evidence="3" key="1">
    <citation type="submission" date="2016-10" db="EMBL/GenBank/DDBJ databases">
        <authorList>
            <person name="Varghese N."/>
            <person name="Submissions S."/>
        </authorList>
    </citation>
    <scope>NUCLEOTIDE SEQUENCE [LARGE SCALE GENOMIC DNA]</scope>
    <source>
        <strain evidence="3">ATCC 43811</strain>
    </source>
</reference>
<gene>
    <name evidence="2" type="ORF">SAMN02745150_01015</name>
</gene>
<dbReference type="EMBL" id="FOKY01000009">
    <property type="protein sequence ID" value="SFB83697.1"/>
    <property type="molecule type" value="Genomic_DNA"/>
</dbReference>
<organism evidence="2 3">
    <name type="scientific">Brevinema andersonii</name>
    <dbReference type="NCBI Taxonomy" id="34097"/>
    <lineage>
        <taxon>Bacteria</taxon>
        <taxon>Pseudomonadati</taxon>
        <taxon>Spirochaetota</taxon>
        <taxon>Spirochaetia</taxon>
        <taxon>Brevinematales</taxon>
        <taxon>Brevinemataceae</taxon>
        <taxon>Brevinema</taxon>
    </lineage>
</organism>
<dbReference type="Pfam" id="PF04488">
    <property type="entry name" value="Gly_transf_sug"/>
    <property type="match status" value="1"/>
</dbReference>
<dbReference type="SUPFAM" id="SSF53448">
    <property type="entry name" value="Nucleotide-diphospho-sugar transferases"/>
    <property type="match status" value="1"/>
</dbReference>
<dbReference type="InterPro" id="IPR029044">
    <property type="entry name" value="Nucleotide-diphossugar_trans"/>
</dbReference>
<keyword evidence="1" id="KW-1133">Transmembrane helix</keyword>
<keyword evidence="1" id="KW-0472">Membrane</keyword>
<accession>A0A1I1E9E8</accession>
<evidence type="ECO:0000256" key="1">
    <source>
        <dbReference type="SAM" id="Phobius"/>
    </source>
</evidence>
<proteinExistence type="predicted"/>